<dbReference type="GO" id="GO:0007015">
    <property type="term" value="P:actin filament organization"/>
    <property type="evidence" value="ECO:0007669"/>
    <property type="project" value="TreeGrafter"/>
</dbReference>
<dbReference type="GO" id="GO:0034993">
    <property type="term" value="C:meiotic nuclear membrane microtubule tethering complex"/>
    <property type="evidence" value="ECO:0007669"/>
    <property type="project" value="InterPro"/>
</dbReference>
<protein>
    <submittedName>
        <fullName evidence="5">KASH domain containing 5</fullName>
    </submittedName>
</protein>
<dbReference type="GO" id="GO:0090220">
    <property type="term" value="P:chromosome localization to nuclear envelope involved in homologous chromosome segregation"/>
    <property type="evidence" value="ECO:0007669"/>
    <property type="project" value="TreeGrafter"/>
</dbReference>
<dbReference type="PANTHER" id="PTHR47300">
    <property type="entry name" value="PROTEIN KASH5"/>
    <property type="match status" value="1"/>
</dbReference>
<feature type="domain" description="Protein KASH5 EF-hand-like" evidence="3">
    <location>
        <begin position="38"/>
        <end position="105"/>
    </location>
</feature>
<dbReference type="Ensembl" id="ENSBIXT00005052993.1">
    <property type="protein sequence ID" value="ENSBIXP00005044073.1"/>
    <property type="gene ID" value="ENSBIXG00005027885.1"/>
</dbReference>
<dbReference type="GO" id="GO:0051225">
    <property type="term" value="P:spindle assembly"/>
    <property type="evidence" value="ECO:0007669"/>
    <property type="project" value="TreeGrafter"/>
</dbReference>
<reference evidence="5 6" key="1">
    <citation type="submission" date="2018-11" db="EMBL/GenBank/DDBJ databases">
        <title>Haplotype-resolved cattle genomes.</title>
        <authorList>
            <person name="Low W.Y."/>
            <person name="Tearle R."/>
            <person name="Bickhart D.M."/>
            <person name="Rosen B.D."/>
            <person name="Koren S."/>
            <person name="Rhie A."/>
            <person name="Hiendleder S."/>
            <person name="Phillippy A.M."/>
            <person name="Smith T.P.L."/>
            <person name="Williams J.L."/>
        </authorList>
    </citation>
    <scope>NUCLEOTIDE SEQUENCE [LARGE SCALE GENOMIC DNA]</scope>
</reference>
<reference evidence="5" key="2">
    <citation type="submission" date="2025-08" db="UniProtKB">
        <authorList>
            <consortium name="Ensembl"/>
        </authorList>
    </citation>
    <scope>IDENTIFICATION</scope>
</reference>
<dbReference type="GO" id="GO:0007129">
    <property type="term" value="P:homologous chromosome pairing at meiosis"/>
    <property type="evidence" value="ECO:0007669"/>
    <property type="project" value="TreeGrafter"/>
</dbReference>
<feature type="transmembrane region" description="Helical" evidence="2">
    <location>
        <begin position="506"/>
        <end position="527"/>
    </location>
</feature>
<dbReference type="InterPro" id="IPR028168">
    <property type="entry name" value="KASH5_CC"/>
</dbReference>
<dbReference type="GO" id="GO:0090619">
    <property type="term" value="C:meiotic spindle pole"/>
    <property type="evidence" value="ECO:0007669"/>
    <property type="project" value="TreeGrafter"/>
</dbReference>
<feature type="region of interest" description="Disordered" evidence="1">
    <location>
        <begin position="127"/>
        <end position="157"/>
    </location>
</feature>
<gene>
    <name evidence="5" type="primary">KASH5</name>
</gene>
<dbReference type="InterPro" id="IPR039508">
    <property type="entry name" value="KASH5_EF-hand-like_dom"/>
</dbReference>
<keyword evidence="2" id="KW-0472">Membrane</keyword>
<evidence type="ECO:0000256" key="2">
    <source>
        <dbReference type="SAM" id="Phobius"/>
    </source>
</evidence>
<evidence type="ECO:0000259" key="4">
    <source>
        <dbReference type="Pfam" id="PF14662"/>
    </source>
</evidence>
<sequence length="547" mass="60808">MDMPEDQAGGPTAKMYLWDQAEDRSLGTLLSLEEQILNSTFEACDPQRTGTVAVTHLLAYLEAVTGRGPQDARLQTLACSLDPSGEGPQATVDLDTFLVVMRDWITACQLDGGLELEEETAFEGALTSQQLPSGCPEVEDPANLESFGGEDPRPELPATADLLSSLEDLELSNRRLAGENAKLQRSVETAEEGSARLGEEISALRKQLRSTQQALQLARGVDEELEDLKTLAKSLEEQNRSLLAQARHTEKEQQRLVAEMETLQEENGKLLAERDGVKRRSEELASEKDMLKRTRHAESLTKTLEEYRATTQELRLEISHLEEQLSQTQEGLDELSEGAQVRRVDCTNLLPPSLGVELQAIQQKQEERAVDLSSPLCGVWPWEEVVSEMDGEEGLPPETPPGGQRNLQEESAHPQEGREEPSTRLPRREEEDGAEIQVMVDLPLHPEDSHPGDILGNPPESSPSEPELQQALVPMVKELVPVRRLVWGQLCLWPLHLRWLRVTRHLLIPAPLLGLLLLLLLSVLLLGQSPPPTWPHLQLCYLQPPPV</sequence>
<dbReference type="GeneTree" id="ENSGT00420000029926"/>
<evidence type="ECO:0000313" key="6">
    <source>
        <dbReference type="Proteomes" id="UP000429181"/>
    </source>
</evidence>
<dbReference type="GO" id="GO:0000800">
    <property type="term" value="C:lateral element"/>
    <property type="evidence" value="ECO:0007669"/>
    <property type="project" value="TreeGrafter"/>
</dbReference>
<feature type="compositionally biased region" description="Basic and acidic residues" evidence="1">
    <location>
        <begin position="407"/>
        <end position="430"/>
    </location>
</feature>
<dbReference type="InterPro" id="IPR028170">
    <property type="entry name" value="KASH5"/>
</dbReference>
<dbReference type="Pfam" id="PF14662">
    <property type="entry name" value="KASH_CCD"/>
    <property type="match status" value="1"/>
</dbReference>
<feature type="domain" description="KASH5-like coiled-coil" evidence="4">
    <location>
        <begin position="158"/>
        <end position="328"/>
    </location>
</feature>
<dbReference type="Pfam" id="PF14658">
    <property type="entry name" value="EF-hand_9"/>
    <property type="match status" value="1"/>
</dbReference>
<dbReference type="PANTHER" id="PTHR47300:SF1">
    <property type="entry name" value="PROTEIN KASH5"/>
    <property type="match status" value="1"/>
</dbReference>
<evidence type="ECO:0000313" key="5">
    <source>
        <dbReference type="Ensembl" id="ENSBIXP00005044073.1"/>
    </source>
</evidence>
<evidence type="ECO:0000256" key="1">
    <source>
        <dbReference type="SAM" id="MobiDB-lite"/>
    </source>
</evidence>
<evidence type="ECO:0000259" key="3">
    <source>
        <dbReference type="Pfam" id="PF14658"/>
    </source>
</evidence>
<dbReference type="GO" id="GO:0005640">
    <property type="term" value="C:nuclear outer membrane"/>
    <property type="evidence" value="ECO:0007669"/>
    <property type="project" value="TreeGrafter"/>
</dbReference>
<keyword evidence="2" id="KW-0812">Transmembrane</keyword>
<dbReference type="GO" id="GO:0000781">
    <property type="term" value="C:chromosome, telomeric region"/>
    <property type="evidence" value="ECO:0007669"/>
    <property type="project" value="TreeGrafter"/>
</dbReference>
<dbReference type="GO" id="GO:0051653">
    <property type="term" value="P:spindle localization"/>
    <property type="evidence" value="ECO:0007669"/>
    <property type="project" value="TreeGrafter"/>
</dbReference>
<keyword evidence="2" id="KW-1133">Transmembrane helix</keyword>
<name>A0A4W2IFH3_BOBOX</name>
<dbReference type="AlphaFoldDB" id="A0A4W2IFH3"/>
<dbReference type="GO" id="GO:0034397">
    <property type="term" value="P:telomere localization"/>
    <property type="evidence" value="ECO:0007669"/>
    <property type="project" value="InterPro"/>
</dbReference>
<dbReference type="Proteomes" id="UP000429181">
    <property type="component" value="Chromosome 18"/>
</dbReference>
<dbReference type="GO" id="GO:0070840">
    <property type="term" value="F:dynein complex binding"/>
    <property type="evidence" value="ECO:0007669"/>
    <property type="project" value="TreeGrafter"/>
</dbReference>
<accession>A0A4W2IFH3</accession>
<feature type="region of interest" description="Disordered" evidence="1">
    <location>
        <begin position="388"/>
        <end position="431"/>
    </location>
</feature>
<organism evidence="5 6">
    <name type="scientific">Bos indicus x Bos taurus</name>
    <name type="common">Hybrid cattle</name>
    <dbReference type="NCBI Taxonomy" id="30522"/>
    <lineage>
        <taxon>Eukaryota</taxon>
        <taxon>Metazoa</taxon>
        <taxon>Chordata</taxon>
        <taxon>Craniata</taxon>
        <taxon>Vertebrata</taxon>
        <taxon>Euteleostomi</taxon>
        <taxon>Mammalia</taxon>
        <taxon>Eutheria</taxon>
        <taxon>Laurasiatheria</taxon>
        <taxon>Artiodactyla</taxon>
        <taxon>Ruminantia</taxon>
        <taxon>Pecora</taxon>
        <taxon>Bovidae</taxon>
        <taxon>Bovinae</taxon>
        <taxon>Bos</taxon>
    </lineage>
</organism>
<proteinExistence type="predicted"/>
<feature type="region of interest" description="Disordered" evidence="1">
    <location>
        <begin position="447"/>
        <end position="466"/>
    </location>
</feature>
<feature type="region of interest" description="Disordered" evidence="1">
    <location>
        <begin position="274"/>
        <end position="293"/>
    </location>
</feature>